<accession>A0A8S5LUJ8</accession>
<dbReference type="EMBL" id="BK014738">
    <property type="protein sequence ID" value="DAD73552.1"/>
    <property type="molecule type" value="Genomic_DNA"/>
</dbReference>
<sequence length="49" mass="6002">MKRIYIRSIYTFSFPRKERKITRLFPSVGSLKKRLKERENIDIFLLSEP</sequence>
<organism evidence="1">
    <name type="scientific">Siphoviridae sp. ctM3g2</name>
    <dbReference type="NCBI Taxonomy" id="2826255"/>
    <lineage>
        <taxon>Viruses</taxon>
        <taxon>Duplodnaviria</taxon>
        <taxon>Heunggongvirae</taxon>
        <taxon>Uroviricota</taxon>
        <taxon>Caudoviricetes</taxon>
    </lineage>
</organism>
<reference evidence="1" key="1">
    <citation type="journal article" date="2021" name="Proc. Natl. Acad. Sci. U.S.A.">
        <title>A Catalog of Tens of Thousands of Viruses from Human Metagenomes Reveals Hidden Associations with Chronic Diseases.</title>
        <authorList>
            <person name="Tisza M.J."/>
            <person name="Buck C.B."/>
        </authorList>
    </citation>
    <scope>NUCLEOTIDE SEQUENCE</scope>
    <source>
        <strain evidence="1">CtM3g2</strain>
    </source>
</reference>
<protein>
    <submittedName>
        <fullName evidence="1">Uncharacterized protein</fullName>
    </submittedName>
</protein>
<name>A0A8S5LUJ8_9CAUD</name>
<proteinExistence type="predicted"/>
<evidence type="ECO:0000313" key="1">
    <source>
        <dbReference type="EMBL" id="DAD73552.1"/>
    </source>
</evidence>